<proteinExistence type="predicted"/>
<keyword evidence="4" id="KW-1185">Reference proteome</keyword>
<feature type="transmembrane region" description="Helical" evidence="2">
    <location>
        <begin position="102"/>
        <end position="122"/>
    </location>
</feature>
<feature type="transmembrane region" description="Helical" evidence="2">
    <location>
        <begin position="77"/>
        <end position="96"/>
    </location>
</feature>
<name>A0A1G4Y1C1_9ACTN</name>
<protein>
    <submittedName>
        <fullName evidence="3">Uncharacterized protein</fullName>
    </submittedName>
</protein>
<sequence length="130" mass="13052">MHPDQASDQHDTAHRDNAVHPALEADRRDTAVLLDGGSTWASPPVAGAGVDPGTAAGTGARTGTGVAPLPGRRLPDLLALTAAAVFCLVAVLGLVGTSLPGWMFGGGFVAVVLVVAGAGLLVNELRRTRA</sequence>
<dbReference type="EMBL" id="FMUH01000002">
    <property type="protein sequence ID" value="SCX47173.1"/>
    <property type="molecule type" value="Genomic_DNA"/>
</dbReference>
<evidence type="ECO:0000256" key="2">
    <source>
        <dbReference type="SAM" id="Phobius"/>
    </source>
</evidence>
<feature type="compositionally biased region" description="Low complexity" evidence="1">
    <location>
        <begin position="53"/>
        <end position="67"/>
    </location>
</feature>
<organism evidence="3 4">
    <name type="scientific">Klenkia marina</name>
    <dbReference type="NCBI Taxonomy" id="1960309"/>
    <lineage>
        <taxon>Bacteria</taxon>
        <taxon>Bacillati</taxon>
        <taxon>Actinomycetota</taxon>
        <taxon>Actinomycetes</taxon>
        <taxon>Geodermatophilales</taxon>
        <taxon>Geodermatophilaceae</taxon>
        <taxon>Klenkia</taxon>
    </lineage>
</organism>
<feature type="region of interest" description="Disordered" evidence="1">
    <location>
        <begin position="1"/>
        <end position="25"/>
    </location>
</feature>
<accession>A0A1G4Y1C1</accession>
<keyword evidence="2" id="KW-1133">Transmembrane helix</keyword>
<keyword evidence="2" id="KW-0812">Transmembrane</keyword>
<keyword evidence="2" id="KW-0472">Membrane</keyword>
<gene>
    <name evidence="3" type="ORF">SAMN03159343_1953</name>
</gene>
<evidence type="ECO:0000313" key="4">
    <source>
        <dbReference type="Proteomes" id="UP000198981"/>
    </source>
</evidence>
<reference evidence="4" key="1">
    <citation type="submission" date="2016-10" db="EMBL/GenBank/DDBJ databases">
        <authorList>
            <person name="Varghese N."/>
            <person name="Submissions S."/>
        </authorList>
    </citation>
    <scope>NUCLEOTIDE SEQUENCE [LARGE SCALE GENOMIC DNA]</scope>
    <source>
        <strain evidence="4">DSM 45722</strain>
    </source>
</reference>
<dbReference type="Proteomes" id="UP000198981">
    <property type="component" value="Unassembled WGS sequence"/>
</dbReference>
<evidence type="ECO:0000256" key="1">
    <source>
        <dbReference type="SAM" id="MobiDB-lite"/>
    </source>
</evidence>
<dbReference type="STRING" id="1960309.SAMN03159343_1953"/>
<evidence type="ECO:0000313" key="3">
    <source>
        <dbReference type="EMBL" id="SCX47173.1"/>
    </source>
</evidence>
<feature type="region of interest" description="Disordered" evidence="1">
    <location>
        <begin position="43"/>
        <end position="67"/>
    </location>
</feature>
<dbReference type="AlphaFoldDB" id="A0A1G4Y1C1"/>